<dbReference type="EMBL" id="DS231831">
    <property type="protein sequence ID" value="EDS31229.1"/>
    <property type="molecule type" value="Genomic_DNA"/>
</dbReference>
<reference evidence="5" key="1">
    <citation type="submission" date="2007-03" db="EMBL/GenBank/DDBJ databases">
        <title>Annotation of Culex pipiens quinquefasciatus.</title>
        <authorList>
            <consortium name="The Broad Institute Genome Sequencing Platform"/>
            <person name="Atkinson P.W."/>
            <person name="Hemingway J."/>
            <person name="Christensen B.M."/>
            <person name="Higgs S."/>
            <person name="Kodira C."/>
            <person name="Hannick L."/>
            <person name="Megy K."/>
            <person name="O'Leary S."/>
            <person name="Pearson M."/>
            <person name="Haas B.J."/>
            <person name="Mauceli E."/>
            <person name="Wortman J.R."/>
            <person name="Lee N.H."/>
            <person name="Guigo R."/>
            <person name="Stanke M."/>
            <person name="Alvarado L."/>
            <person name="Amedeo P."/>
            <person name="Antoine C.H."/>
            <person name="Arensburger P."/>
            <person name="Bidwell S.L."/>
            <person name="Crawford M."/>
            <person name="Camaro F."/>
            <person name="Devon K."/>
            <person name="Engels R."/>
            <person name="Hammond M."/>
            <person name="Howarth C."/>
            <person name="Koehrsen M."/>
            <person name="Lawson D."/>
            <person name="Montgomery P."/>
            <person name="Nene V."/>
            <person name="Nusbaum C."/>
            <person name="Puiu D."/>
            <person name="Romero-Severson J."/>
            <person name="Severson D.W."/>
            <person name="Shumway M."/>
            <person name="Sisk P."/>
            <person name="Stolte C."/>
            <person name="Zeng Q."/>
            <person name="Eisenstadt E."/>
            <person name="Fraser-Liggett C."/>
            <person name="Strausberg R."/>
            <person name="Galagan J."/>
            <person name="Birren B."/>
            <person name="Collins F.H."/>
        </authorList>
    </citation>
    <scope>NUCLEOTIDE SEQUENCE [LARGE SCALE GENOMIC DNA]</scope>
    <source>
        <strain evidence="5">JHB</strain>
    </source>
</reference>
<keyword evidence="7" id="KW-1185">Reference proteome</keyword>
<evidence type="ECO:0000256" key="2">
    <source>
        <dbReference type="ARBA" id="ARBA00022771"/>
    </source>
</evidence>
<evidence type="ECO:0000313" key="6">
    <source>
        <dbReference type="EnsemblMetazoa" id="CPIJ001630-PA"/>
    </source>
</evidence>
<accession>B0W386</accession>
<dbReference type="HOGENOM" id="CLU_1190878_0_0_1"/>
<dbReference type="VEuPathDB" id="VectorBase:CPIJ001630"/>
<evidence type="ECO:0000313" key="5">
    <source>
        <dbReference type="EMBL" id="EDS31229.1"/>
    </source>
</evidence>
<feature type="domain" description="FLYWCH-type" evidence="4">
    <location>
        <begin position="49"/>
        <end position="109"/>
    </location>
</feature>
<sequence>MVKTTSDLAIARIDTARRKKCLIRFHEVPKLLPNQVPLLQTWYSVPLRFVPNRRGNDSLLFQGQKYSFCRRRGRDDTTSWRCTVRNCPVNVTTRGRDQLRIESQAGHNHTGAGNTPMKTAEVLGLMRQTYDGSFINAPVLLDHEEPTPELWYTVPLHIVENERGNRNLCFRGNFYNMPRGTREGTVWHCSTRGCKSKVLSSGVDKLRLLPRAHDHERRNAIEKIEIKNEPVDL</sequence>
<dbReference type="EnsemblMetazoa" id="CPIJ001630-RA">
    <property type="protein sequence ID" value="CPIJ001630-PA"/>
    <property type="gene ID" value="CPIJ001630"/>
</dbReference>
<keyword evidence="1" id="KW-0479">Metal-binding</keyword>
<dbReference type="InParanoid" id="B0W386"/>
<dbReference type="KEGG" id="cqu:CpipJ_CPIJ001630"/>
<dbReference type="Gene3D" id="2.20.25.240">
    <property type="match status" value="2"/>
</dbReference>
<keyword evidence="2" id="KW-0863">Zinc-finger</keyword>
<dbReference type="Proteomes" id="UP000002320">
    <property type="component" value="Unassembled WGS sequence"/>
</dbReference>
<dbReference type="Pfam" id="PF04500">
    <property type="entry name" value="FLYWCH"/>
    <property type="match status" value="2"/>
</dbReference>
<dbReference type="InterPro" id="IPR007588">
    <property type="entry name" value="Znf_FLYWCH"/>
</dbReference>
<evidence type="ECO:0000259" key="4">
    <source>
        <dbReference type="Pfam" id="PF04500"/>
    </source>
</evidence>
<proteinExistence type="predicted"/>
<evidence type="ECO:0000256" key="1">
    <source>
        <dbReference type="ARBA" id="ARBA00022723"/>
    </source>
</evidence>
<name>B0W386_CULQU</name>
<dbReference type="AlphaFoldDB" id="B0W386"/>
<evidence type="ECO:0000256" key="3">
    <source>
        <dbReference type="ARBA" id="ARBA00022833"/>
    </source>
</evidence>
<reference evidence="6" key="2">
    <citation type="submission" date="2021-02" db="UniProtKB">
        <authorList>
            <consortium name="EnsemblMetazoa"/>
        </authorList>
    </citation>
    <scope>IDENTIFICATION</scope>
    <source>
        <strain evidence="6">JHB</strain>
    </source>
</reference>
<keyword evidence="3" id="KW-0862">Zinc</keyword>
<gene>
    <name evidence="6" type="primary">6032598</name>
    <name evidence="5" type="ORF">CpipJ_CPIJ001630</name>
</gene>
<evidence type="ECO:0000313" key="7">
    <source>
        <dbReference type="Proteomes" id="UP000002320"/>
    </source>
</evidence>
<organism>
    <name type="scientific">Culex quinquefasciatus</name>
    <name type="common">Southern house mosquito</name>
    <name type="synonym">Culex pungens</name>
    <dbReference type="NCBI Taxonomy" id="7176"/>
    <lineage>
        <taxon>Eukaryota</taxon>
        <taxon>Metazoa</taxon>
        <taxon>Ecdysozoa</taxon>
        <taxon>Arthropoda</taxon>
        <taxon>Hexapoda</taxon>
        <taxon>Insecta</taxon>
        <taxon>Pterygota</taxon>
        <taxon>Neoptera</taxon>
        <taxon>Endopterygota</taxon>
        <taxon>Diptera</taxon>
        <taxon>Nematocera</taxon>
        <taxon>Culicoidea</taxon>
        <taxon>Culicidae</taxon>
        <taxon>Culicinae</taxon>
        <taxon>Culicini</taxon>
        <taxon>Culex</taxon>
        <taxon>Culex</taxon>
    </lineage>
</organism>
<protein>
    <submittedName>
        <fullName evidence="5">Predicted protein</fullName>
    </submittedName>
</protein>
<dbReference type="GO" id="GO:0008270">
    <property type="term" value="F:zinc ion binding"/>
    <property type="evidence" value="ECO:0007669"/>
    <property type="project" value="UniProtKB-KW"/>
</dbReference>
<feature type="domain" description="FLYWCH-type" evidence="4">
    <location>
        <begin position="159"/>
        <end position="215"/>
    </location>
</feature>